<evidence type="ECO:0000313" key="16">
    <source>
        <dbReference type="EMBL" id="KAE9448858.1"/>
    </source>
</evidence>
<feature type="transmembrane region" description="Helical" evidence="14">
    <location>
        <begin position="251"/>
        <end position="270"/>
    </location>
</feature>
<evidence type="ECO:0000256" key="1">
    <source>
        <dbReference type="ARBA" id="ARBA00004141"/>
    </source>
</evidence>
<dbReference type="InterPro" id="IPR007274">
    <property type="entry name" value="Cop_transporter"/>
</dbReference>
<evidence type="ECO:0000256" key="2">
    <source>
        <dbReference type="ARBA" id="ARBA00006921"/>
    </source>
</evidence>
<dbReference type="GO" id="GO:0005375">
    <property type="term" value="F:copper ion transmembrane transporter activity"/>
    <property type="evidence" value="ECO:0007669"/>
    <property type="project" value="InterPro"/>
</dbReference>
<feature type="transmembrane region" description="Helical" evidence="14">
    <location>
        <begin position="12"/>
        <end position="33"/>
    </location>
</feature>
<comment type="caution">
    <text evidence="16">The sequence shown here is derived from an EMBL/GenBank/DDBJ whole genome shotgun (WGS) entry which is preliminary data.</text>
</comment>
<dbReference type="EMBL" id="QEFC01003381">
    <property type="protein sequence ID" value="KAE9448858.1"/>
    <property type="molecule type" value="Genomic_DNA"/>
</dbReference>
<dbReference type="PANTHER" id="PTHR12266">
    <property type="entry name" value="NA+/CA2+ K+ INDEPENDENT EXCHANGER"/>
    <property type="match status" value="1"/>
</dbReference>
<dbReference type="Pfam" id="PF01699">
    <property type="entry name" value="Na_Ca_ex"/>
    <property type="match status" value="2"/>
</dbReference>
<keyword evidence="12" id="KW-0406">Ion transport</keyword>
<dbReference type="Proteomes" id="UP000428333">
    <property type="component" value="Linkage Group LG12"/>
</dbReference>
<dbReference type="InterPro" id="IPR004837">
    <property type="entry name" value="NaCa_Exmemb"/>
</dbReference>
<feature type="transmembrane region" description="Helical" evidence="14">
    <location>
        <begin position="555"/>
        <end position="583"/>
    </location>
</feature>
<feature type="transmembrane region" description="Helical" evidence="14">
    <location>
        <begin position="510"/>
        <end position="534"/>
    </location>
</feature>
<dbReference type="InterPro" id="IPR044880">
    <property type="entry name" value="NCX_ion-bd_dom_sf"/>
</dbReference>
<evidence type="ECO:0000256" key="7">
    <source>
        <dbReference type="ARBA" id="ARBA00022796"/>
    </source>
</evidence>
<feature type="transmembrane region" description="Helical" evidence="14">
    <location>
        <begin position="185"/>
        <end position="209"/>
    </location>
</feature>
<comment type="subcellular location">
    <subcellularLocation>
        <location evidence="1">Membrane</location>
        <topology evidence="1">Multi-pass membrane protein</topology>
    </subcellularLocation>
</comment>
<dbReference type="GO" id="GO:0006814">
    <property type="term" value="P:sodium ion transport"/>
    <property type="evidence" value="ECO:0007669"/>
    <property type="project" value="UniProtKB-KW"/>
</dbReference>
<evidence type="ECO:0000256" key="14">
    <source>
        <dbReference type="SAM" id="Phobius"/>
    </source>
</evidence>
<evidence type="ECO:0000256" key="3">
    <source>
        <dbReference type="ARBA" id="ARBA00022448"/>
    </source>
</evidence>
<dbReference type="GO" id="GO:0006813">
    <property type="term" value="P:potassium ion transport"/>
    <property type="evidence" value="ECO:0007669"/>
    <property type="project" value="UniProtKB-KW"/>
</dbReference>
<feature type="domain" description="Sodium/calcium exchanger membrane region" evidence="15">
    <location>
        <begin position="492"/>
        <end position="643"/>
    </location>
</feature>
<dbReference type="PANTHER" id="PTHR12266:SF26">
    <property type="entry name" value="CATION_CALCIUM EXCHANGER 3-LIKE"/>
    <property type="match status" value="1"/>
</dbReference>
<evidence type="ECO:0000256" key="5">
    <source>
        <dbReference type="ARBA" id="ARBA00022538"/>
    </source>
</evidence>
<keyword evidence="8" id="KW-0630">Potassium</keyword>
<feature type="non-terminal residue" evidence="16">
    <location>
        <position position="1"/>
    </location>
</feature>
<evidence type="ECO:0000256" key="9">
    <source>
        <dbReference type="ARBA" id="ARBA00022989"/>
    </source>
</evidence>
<keyword evidence="5" id="KW-0633">Potassium transport</keyword>
<dbReference type="OrthoDB" id="407410at2759"/>
<organism evidence="16 17">
    <name type="scientific">Rhododendron williamsianum</name>
    <dbReference type="NCBI Taxonomy" id="262921"/>
    <lineage>
        <taxon>Eukaryota</taxon>
        <taxon>Viridiplantae</taxon>
        <taxon>Streptophyta</taxon>
        <taxon>Embryophyta</taxon>
        <taxon>Tracheophyta</taxon>
        <taxon>Spermatophyta</taxon>
        <taxon>Magnoliopsida</taxon>
        <taxon>eudicotyledons</taxon>
        <taxon>Gunneridae</taxon>
        <taxon>Pentapetalae</taxon>
        <taxon>asterids</taxon>
        <taxon>Ericales</taxon>
        <taxon>Ericaceae</taxon>
        <taxon>Ericoideae</taxon>
        <taxon>Rhodoreae</taxon>
        <taxon>Rhododendron</taxon>
    </lineage>
</organism>
<keyword evidence="4" id="KW-0050">Antiport</keyword>
<evidence type="ECO:0000256" key="4">
    <source>
        <dbReference type="ARBA" id="ARBA00022449"/>
    </source>
</evidence>
<proteinExistence type="inferred from homology"/>
<dbReference type="GO" id="GO:0015297">
    <property type="term" value="F:antiporter activity"/>
    <property type="evidence" value="ECO:0007669"/>
    <property type="project" value="UniProtKB-KW"/>
</dbReference>
<evidence type="ECO:0000256" key="6">
    <source>
        <dbReference type="ARBA" id="ARBA00022692"/>
    </source>
</evidence>
<accession>A0A6A4L1V2</accession>
<evidence type="ECO:0000256" key="12">
    <source>
        <dbReference type="ARBA" id="ARBA00023201"/>
    </source>
</evidence>
<keyword evidence="12" id="KW-0739">Sodium transport</keyword>
<feature type="transmembrane region" description="Helical" evidence="14">
    <location>
        <begin position="276"/>
        <end position="295"/>
    </location>
</feature>
<keyword evidence="7" id="KW-0187">Copper transport</keyword>
<keyword evidence="9 14" id="KW-1133">Transmembrane helix</keyword>
<dbReference type="InterPro" id="IPR051359">
    <property type="entry name" value="CaCA_antiporter"/>
</dbReference>
<keyword evidence="7" id="KW-0186">Copper</keyword>
<sequence>MENSKSFYRRRHLRFRGVFNGICAVVLFLFIFLQEESIMENPFLGRFKWGSRGGLHNELDGVEVIHRRTAEVSVNSSNFSDKNDGSMQNDLNSMRNPTLCTEMYKHKGYNSECEYLIANPQCASEGFFNYIGFFYCDCEHHSAIAYIVLAIWLAALFYLLGNTAADYFCCSLEKLSNLLKLPPTVAGVTLLPLGNGAPDVFASIAAFMGTDVGEVGLNCVLGGALFVTCIVVGTVSLCVAKQRVQINKGCFIRDVCFLIFTLVSLVVILVVGEVSVGGAIAYVSIYLVYVISIAANEMLRKYVNKLGINSVTPLLPAKKACRLSDGNEEDGSMSVSLLEFGAENDVPSLQTRLPYWMWAANVAIYSNETVKAAHVEDGPNPLWGWNEEEPGNDKSSFSCSTLCAMLEIPLTLPRRLTIPVIEEERWSKGYAVASVSFAPMLLAFLWNTKDDVESGWIAYLIGALIGGILGVIATIYTRFDQPPQKFLFPWVCGGFFMSIIWFYMVANELVALLVTFGVIFRIKPSILGLTVLAWGNSMGDLVSNLALAMNGGDGVQIAMSGCYAGPTFNTLVGLGISVLIGAWSKKPAPYIVPQDKSLYFTIGFLMLGLFWSLVVLPLKDMRPTKLLGVGLTAIYMMFLAFRLSTSMGVIKQAKTPEEAPQNGLLTTGSLEKQACPIQTLAALISVKTNARVRSMVGLLAWPQRPHPAIRLVDHRLLAAYSLSLLACFLFSLLYQFLESLRLLLFKPAAAADLPSQPPSIEAPLLSKSGGGGRKNSLRRLAHAALFGVNAAIGYALMLAVMSFNGGVFLSVVLGISAGYYWFRCGDLVSESSDAAVENSCACS</sequence>
<keyword evidence="17" id="KW-1185">Reference proteome</keyword>
<comment type="similarity">
    <text evidence="13">Belongs to the Ca(2+):cation antiporter (CaCA) (TC 2.A.19) family. Cation/calcium exchanger (CCX) subfamily.</text>
</comment>
<keyword evidence="3" id="KW-0813">Transport</keyword>
<evidence type="ECO:0000259" key="15">
    <source>
        <dbReference type="Pfam" id="PF01699"/>
    </source>
</evidence>
<keyword evidence="10" id="KW-0915">Sodium</keyword>
<dbReference type="AlphaFoldDB" id="A0A6A4L1V2"/>
<evidence type="ECO:0000256" key="11">
    <source>
        <dbReference type="ARBA" id="ARBA00023136"/>
    </source>
</evidence>
<feature type="transmembrane region" description="Helical" evidence="14">
    <location>
        <begin position="143"/>
        <end position="165"/>
    </location>
</feature>
<evidence type="ECO:0000256" key="13">
    <source>
        <dbReference type="ARBA" id="ARBA00038187"/>
    </source>
</evidence>
<feature type="domain" description="Sodium/calcium exchanger membrane region" evidence="15">
    <location>
        <begin position="150"/>
        <end position="291"/>
    </location>
</feature>
<gene>
    <name evidence="16" type="ORF">C3L33_19243</name>
</gene>
<feature type="transmembrane region" description="Helical" evidence="14">
    <location>
        <begin position="598"/>
        <end position="618"/>
    </location>
</feature>
<feature type="transmembrane region" description="Helical" evidence="14">
    <location>
        <begin position="625"/>
        <end position="643"/>
    </location>
</feature>
<feature type="transmembrane region" description="Helical" evidence="14">
    <location>
        <begin position="215"/>
        <end position="239"/>
    </location>
</feature>
<keyword evidence="11 14" id="KW-0472">Membrane</keyword>
<dbReference type="Gene3D" id="1.20.1420.30">
    <property type="entry name" value="NCX, central ion-binding region"/>
    <property type="match status" value="2"/>
</dbReference>
<feature type="transmembrane region" description="Helical" evidence="14">
    <location>
        <begin position="717"/>
        <end position="737"/>
    </location>
</feature>
<dbReference type="Pfam" id="PF04145">
    <property type="entry name" value="Ctr"/>
    <property type="match status" value="1"/>
</dbReference>
<protein>
    <recommendedName>
        <fullName evidence="15">Sodium/calcium exchanger membrane region domain-containing protein</fullName>
    </recommendedName>
</protein>
<keyword evidence="6 14" id="KW-0812">Transmembrane</keyword>
<evidence type="ECO:0000256" key="10">
    <source>
        <dbReference type="ARBA" id="ARBA00023053"/>
    </source>
</evidence>
<feature type="transmembrane region" description="Helical" evidence="14">
    <location>
        <begin position="458"/>
        <end position="479"/>
    </location>
</feature>
<feature type="transmembrane region" description="Helical" evidence="14">
    <location>
        <begin position="486"/>
        <end position="504"/>
    </location>
</feature>
<dbReference type="GO" id="GO:0016020">
    <property type="term" value="C:membrane"/>
    <property type="evidence" value="ECO:0007669"/>
    <property type="project" value="UniProtKB-SubCell"/>
</dbReference>
<evidence type="ECO:0000313" key="17">
    <source>
        <dbReference type="Proteomes" id="UP000428333"/>
    </source>
</evidence>
<name>A0A6A4L1V2_9ERIC</name>
<evidence type="ECO:0000256" key="8">
    <source>
        <dbReference type="ARBA" id="ARBA00022958"/>
    </source>
</evidence>
<reference evidence="16 17" key="1">
    <citation type="journal article" date="2019" name="Genome Biol. Evol.">
        <title>The Rhododendron genome and chromosomal organization provide insight into shared whole-genome duplications across the heath family (Ericaceae).</title>
        <authorList>
            <person name="Soza V.L."/>
            <person name="Lindsley D."/>
            <person name="Waalkes A."/>
            <person name="Ramage E."/>
            <person name="Patwardhan R.P."/>
            <person name="Burton J.N."/>
            <person name="Adey A."/>
            <person name="Kumar A."/>
            <person name="Qiu R."/>
            <person name="Shendure J."/>
            <person name="Hall B."/>
        </authorList>
    </citation>
    <scope>NUCLEOTIDE SEQUENCE [LARGE SCALE GENOMIC DNA]</scope>
    <source>
        <strain evidence="16">RSF 1966-606</strain>
    </source>
</reference>
<comment type="similarity">
    <text evidence="2">Belongs to the copper transporter (Ctr) (TC 1.A.56) family. SLC31A subfamily.</text>
</comment>